<name>X1L539_9ZZZZ</name>
<organism evidence="1">
    <name type="scientific">marine sediment metagenome</name>
    <dbReference type="NCBI Taxonomy" id="412755"/>
    <lineage>
        <taxon>unclassified sequences</taxon>
        <taxon>metagenomes</taxon>
        <taxon>ecological metagenomes</taxon>
    </lineage>
</organism>
<dbReference type="EMBL" id="BARV01007891">
    <property type="protein sequence ID" value="GAI14093.1"/>
    <property type="molecule type" value="Genomic_DNA"/>
</dbReference>
<sequence>MHKEGEIAEGYQALKIGFKWVNDLRDNFIDELPLLNSLYNIVFNHCNPVEELKEFVQRMKKKFKSF</sequence>
<accession>X1L539</accession>
<evidence type="ECO:0000313" key="1">
    <source>
        <dbReference type="EMBL" id="GAI14093.1"/>
    </source>
</evidence>
<proteinExistence type="predicted"/>
<protein>
    <submittedName>
        <fullName evidence="1">Uncharacterized protein</fullName>
    </submittedName>
</protein>
<comment type="caution">
    <text evidence="1">The sequence shown here is derived from an EMBL/GenBank/DDBJ whole genome shotgun (WGS) entry which is preliminary data.</text>
</comment>
<reference evidence="1" key="1">
    <citation type="journal article" date="2014" name="Front. Microbiol.">
        <title>High frequency of phylogenetically diverse reductive dehalogenase-homologous genes in deep subseafloor sedimentary metagenomes.</title>
        <authorList>
            <person name="Kawai M."/>
            <person name="Futagami T."/>
            <person name="Toyoda A."/>
            <person name="Takaki Y."/>
            <person name="Nishi S."/>
            <person name="Hori S."/>
            <person name="Arai W."/>
            <person name="Tsubouchi T."/>
            <person name="Morono Y."/>
            <person name="Uchiyama I."/>
            <person name="Ito T."/>
            <person name="Fujiyama A."/>
            <person name="Inagaki F."/>
            <person name="Takami H."/>
        </authorList>
    </citation>
    <scope>NUCLEOTIDE SEQUENCE</scope>
    <source>
        <strain evidence="1">Expedition CK06-06</strain>
    </source>
</reference>
<gene>
    <name evidence="1" type="ORF">S06H3_15989</name>
</gene>
<dbReference type="AlphaFoldDB" id="X1L539"/>